<gene>
    <name evidence="4" type="ORF">DKX38_010270</name>
</gene>
<reference evidence="5" key="1">
    <citation type="journal article" date="2019" name="Gigascience">
        <title>De novo genome assembly of the endangered Acer yangbiense, a plant species with extremely small populations endemic to Yunnan Province, China.</title>
        <authorList>
            <person name="Yang J."/>
            <person name="Wariss H.M."/>
            <person name="Tao L."/>
            <person name="Zhang R."/>
            <person name="Yun Q."/>
            <person name="Hollingsworth P."/>
            <person name="Dao Z."/>
            <person name="Luo G."/>
            <person name="Guo H."/>
            <person name="Ma Y."/>
            <person name="Sun W."/>
        </authorList>
    </citation>
    <scope>NUCLEOTIDE SEQUENCE [LARGE SCALE GENOMIC DNA]</scope>
    <source>
        <strain evidence="5">cv. br00</strain>
    </source>
</reference>
<evidence type="ECO:0000256" key="1">
    <source>
        <dbReference type="SAM" id="Coils"/>
    </source>
</evidence>
<dbReference type="AlphaFoldDB" id="A0A5N5MD52"/>
<sequence>MARPWVVVFLLLLIGFTSQIEWKQQLGNEIEASPNISQKDHHQQQHSSKRQEVVKEKPPFKAELVSRLKILVEIIISQEKNIQKLKELVQSLQEQLQQCRSENYVLNSTAIPLTEHLNELKQQPILDD</sequence>
<comment type="caution">
    <text evidence="4">The sequence shown here is derived from an EMBL/GenBank/DDBJ whole genome shotgun (WGS) entry which is preliminary data.</text>
</comment>
<dbReference type="PANTHER" id="PTHR34564:SF10">
    <property type="entry name" value="HYALURONAN MEDIATED MOTILITY RECEPTOR-LIKE PROTEIN"/>
    <property type="match status" value="1"/>
</dbReference>
<evidence type="ECO:0000256" key="2">
    <source>
        <dbReference type="SAM" id="MobiDB-lite"/>
    </source>
</evidence>
<feature type="compositionally biased region" description="Basic and acidic residues" evidence="2">
    <location>
        <begin position="38"/>
        <end position="56"/>
    </location>
</feature>
<feature type="region of interest" description="Disordered" evidence="2">
    <location>
        <begin position="32"/>
        <end position="56"/>
    </location>
</feature>
<keyword evidence="5" id="KW-1185">Reference proteome</keyword>
<protein>
    <submittedName>
        <fullName evidence="4">Uncharacterized protein</fullName>
    </submittedName>
</protein>
<evidence type="ECO:0000313" key="4">
    <source>
        <dbReference type="EMBL" id="KAB5552959.1"/>
    </source>
</evidence>
<keyword evidence="1" id="KW-0175">Coiled coil</keyword>
<feature type="coiled-coil region" evidence="1">
    <location>
        <begin position="75"/>
        <end position="102"/>
    </location>
</feature>
<evidence type="ECO:0000313" key="5">
    <source>
        <dbReference type="Proteomes" id="UP000326939"/>
    </source>
</evidence>
<feature type="signal peptide" evidence="3">
    <location>
        <begin position="1"/>
        <end position="19"/>
    </location>
</feature>
<proteinExistence type="predicted"/>
<accession>A0A5N5MD52</accession>
<feature type="chain" id="PRO_5024320689" evidence="3">
    <location>
        <begin position="20"/>
        <end position="128"/>
    </location>
</feature>
<organism evidence="4 5">
    <name type="scientific">Salix brachista</name>
    <dbReference type="NCBI Taxonomy" id="2182728"/>
    <lineage>
        <taxon>Eukaryota</taxon>
        <taxon>Viridiplantae</taxon>
        <taxon>Streptophyta</taxon>
        <taxon>Embryophyta</taxon>
        <taxon>Tracheophyta</taxon>
        <taxon>Spermatophyta</taxon>
        <taxon>Magnoliopsida</taxon>
        <taxon>eudicotyledons</taxon>
        <taxon>Gunneridae</taxon>
        <taxon>Pentapetalae</taxon>
        <taxon>rosids</taxon>
        <taxon>fabids</taxon>
        <taxon>Malpighiales</taxon>
        <taxon>Salicaceae</taxon>
        <taxon>Saliceae</taxon>
        <taxon>Salix</taxon>
    </lineage>
</organism>
<name>A0A5N5MD52_9ROSI</name>
<dbReference type="PANTHER" id="PTHR34564">
    <property type="entry name" value="PEPTIDYL-PROLYL CIS-TRANS ISOMERASE G"/>
    <property type="match status" value="1"/>
</dbReference>
<keyword evidence="3" id="KW-0732">Signal</keyword>
<evidence type="ECO:0000256" key="3">
    <source>
        <dbReference type="SAM" id="SignalP"/>
    </source>
</evidence>
<dbReference type="EMBL" id="VDCV01000006">
    <property type="protein sequence ID" value="KAB5552959.1"/>
    <property type="molecule type" value="Genomic_DNA"/>
</dbReference>
<dbReference type="Proteomes" id="UP000326939">
    <property type="component" value="Chromosome 6"/>
</dbReference>